<dbReference type="GeneTree" id="ENSGT00730000111690"/>
<dbReference type="OMA" id="LTQMGYY"/>
<dbReference type="PANTHER" id="PTHR38706:SF2">
    <property type="match status" value="1"/>
</dbReference>
<dbReference type="PANTHER" id="PTHR38706">
    <property type="entry name" value="SI:CH211-198C19.1-RELATED"/>
    <property type="match status" value="1"/>
</dbReference>
<organism evidence="1 2">
    <name type="scientific">Dicentrarchus labrax</name>
    <name type="common">European seabass</name>
    <name type="synonym">Morone labrax</name>
    <dbReference type="NCBI Taxonomy" id="13489"/>
    <lineage>
        <taxon>Eukaryota</taxon>
        <taxon>Metazoa</taxon>
        <taxon>Chordata</taxon>
        <taxon>Craniata</taxon>
        <taxon>Vertebrata</taxon>
        <taxon>Euteleostomi</taxon>
        <taxon>Actinopterygii</taxon>
        <taxon>Neopterygii</taxon>
        <taxon>Teleostei</taxon>
        <taxon>Neoteleostei</taxon>
        <taxon>Acanthomorphata</taxon>
        <taxon>Eupercaria</taxon>
        <taxon>Moronidae</taxon>
        <taxon>Dicentrarchus</taxon>
    </lineage>
</organism>
<evidence type="ECO:0000313" key="2">
    <source>
        <dbReference type="Proteomes" id="UP000694389"/>
    </source>
</evidence>
<gene>
    <name evidence="1" type="primary">LOC127355346</name>
</gene>
<dbReference type="GeneID" id="127355346"/>
<reference evidence="1" key="2">
    <citation type="submission" date="2025-09" db="UniProtKB">
        <authorList>
            <consortium name="Ensembl"/>
        </authorList>
    </citation>
    <scope>IDENTIFICATION</scope>
</reference>
<dbReference type="Ensembl" id="ENSDLAT00005079099.1">
    <property type="protein sequence ID" value="ENSDLAP00005074907.1"/>
    <property type="gene ID" value="ENSDLAG00005032477.1"/>
</dbReference>
<dbReference type="AlphaFoldDB" id="A0A8P4KMP0"/>
<sequence length="367" mass="42248">MVQWQLCTVEHLMNSGFGRPFPRHGLQLLFWFSNHCVTCELINFVVIMKLVSDCQPEKGFYGFHLFGNIEELLPVLERQSKRKRQVAYFEIGNLNTKTYPGAANLPTYVRENYGLDGNRGNNNIDRIIISYQVRTRVVETVYVTEHDGEASWRFSPDRTFEISCELIRALQSPQLDLTTFLIQVGYYSGHQVIQDNYIGGSHNPEPSAQQMFNTVQTYSGSTERTAQSGDLRFFSPAFNQQLGVNVEPFSYDQQRHYIVNVHNYSGLEHTYWMPETIKGSGTTSWKSYLSSGWEQFYEGFNKGVKKRSGGISFIKILLGAGALYLVAKCFSWLRSCGEGDINEKVVKRIPWRAPRYLHTHIMLDYVY</sequence>
<keyword evidence="2" id="KW-1185">Reference proteome</keyword>
<name>A0A8P4KMP0_DICLA</name>
<evidence type="ECO:0000313" key="1">
    <source>
        <dbReference type="Ensembl" id="ENSDLAP00005074907.1"/>
    </source>
</evidence>
<reference evidence="1" key="1">
    <citation type="submission" date="2025-08" db="UniProtKB">
        <authorList>
            <consortium name="Ensembl"/>
        </authorList>
    </citation>
    <scope>IDENTIFICATION</scope>
</reference>
<protein>
    <submittedName>
        <fullName evidence="1">Uncharacterized protein</fullName>
    </submittedName>
</protein>
<dbReference type="Proteomes" id="UP000694389">
    <property type="component" value="Unassembled WGS sequence"/>
</dbReference>
<accession>A0A8P4KMP0</accession>
<dbReference type="RefSeq" id="XP_051242101.1">
    <property type="nucleotide sequence ID" value="XM_051386141.1"/>
</dbReference>
<proteinExistence type="predicted"/>